<comment type="caution">
    <text evidence="8">The sequence shown here is derived from an EMBL/GenBank/DDBJ whole genome shotgun (WGS) entry which is preliminary data.</text>
</comment>
<feature type="domain" description="Rod shape-determining protein MreC beta-barrel core" evidence="7">
    <location>
        <begin position="127"/>
        <end position="272"/>
    </location>
</feature>
<gene>
    <name evidence="8" type="primary">mreC</name>
    <name evidence="8" type="ORF">H8K32_11525</name>
</gene>
<feature type="compositionally biased region" description="Basic and acidic residues" evidence="5">
    <location>
        <begin position="280"/>
        <end position="289"/>
    </location>
</feature>
<dbReference type="Gene3D" id="2.40.10.340">
    <property type="entry name" value="Rod shape-determining protein MreC, domain 1"/>
    <property type="match status" value="1"/>
</dbReference>
<evidence type="ECO:0000313" key="8">
    <source>
        <dbReference type="EMBL" id="MBC3862733.1"/>
    </source>
</evidence>
<dbReference type="PANTHER" id="PTHR34138">
    <property type="entry name" value="CELL SHAPE-DETERMINING PROTEIN MREC"/>
    <property type="match status" value="1"/>
</dbReference>
<reference evidence="8" key="1">
    <citation type="submission" date="2020-08" db="EMBL/GenBank/DDBJ databases">
        <title>Novel species isolated from subtropical streams in China.</title>
        <authorList>
            <person name="Lu H."/>
        </authorList>
    </citation>
    <scope>NUCLEOTIDE SEQUENCE</scope>
    <source>
        <strain evidence="8">KACC 12607</strain>
    </source>
</reference>
<dbReference type="RefSeq" id="WP_186912678.1">
    <property type="nucleotide sequence ID" value="NZ_JACOFV010000010.1"/>
</dbReference>
<evidence type="ECO:0000259" key="7">
    <source>
        <dbReference type="Pfam" id="PF04085"/>
    </source>
</evidence>
<dbReference type="Pfam" id="PF04085">
    <property type="entry name" value="MreC"/>
    <property type="match status" value="1"/>
</dbReference>
<keyword evidence="6" id="KW-0812">Transmembrane</keyword>
<organism evidence="8 9">
    <name type="scientific">Undibacterium jejuense</name>
    <dbReference type="NCBI Taxonomy" id="1344949"/>
    <lineage>
        <taxon>Bacteria</taxon>
        <taxon>Pseudomonadati</taxon>
        <taxon>Pseudomonadota</taxon>
        <taxon>Betaproteobacteria</taxon>
        <taxon>Burkholderiales</taxon>
        <taxon>Oxalobacteraceae</taxon>
        <taxon>Undibacterium</taxon>
    </lineage>
</organism>
<protein>
    <recommendedName>
        <fullName evidence="2">Cell shape-determining protein MreC</fullName>
    </recommendedName>
    <alternativeName>
        <fullName evidence="4">Cell shape protein MreC</fullName>
    </alternativeName>
</protein>
<keyword evidence="6" id="KW-1133">Transmembrane helix</keyword>
<dbReference type="InterPro" id="IPR042177">
    <property type="entry name" value="Cell/Rod_1"/>
</dbReference>
<evidence type="ECO:0000313" key="9">
    <source>
        <dbReference type="Proteomes" id="UP000634011"/>
    </source>
</evidence>
<evidence type="ECO:0000256" key="1">
    <source>
        <dbReference type="ARBA" id="ARBA00009369"/>
    </source>
</evidence>
<evidence type="ECO:0000256" key="4">
    <source>
        <dbReference type="ARBA" id="ARBA00032089"/>
    </source>
</evidence>
<feature type="transmembrane region" description="Helical" evidence="6">
    <location>
        <begin position="15"/>
        <end position="33"/>
    </location>
</feature>
<sequence length="375" mass="40924">MDYSPPPLFKQGASARARAIFFAILAIFLLVVDSRLKSLTLVRQIIGTVLYPVQMVAVVPSLTYKNISHYFVSLNDLEKENTHLKRLQTSNADVLQQTSQLQSENNHLRQLLNARERLPVKSVLAEIIYDARDPSTSKVIVDRGIKDGIALGQPVIDDLGVVGQVTRVFPLTAEVTLLTDKNQAIPVQILRNGLRSVAYGRGQSAYLDMRLTSNADIQNGDQLVTSGIDGIYPPGLAVAKVAQVESKAVTTLENILCIPAAGIDRNKQLLILQVSTDNLPRPDTEDVRAKKEKINRKVTRDTTPPQSDIKPVDQQSLAQTASKDAATLESNRVVSPKIDVSKTGASKSDAIRIEPAKVEPAKAETVKPANKETAK</sequence>
<dbReference type="NCBIfam" id="TIGR00219">
    <property type="entry name" value="mreC"/>
    <property type="match status" value="1"/>
</dbReference>
<dbReference type="InterPro" id="IPR007221">
    <property type="entry name" value="MreC"/>
</dbReference>
<evidence type="ECO:0000256" key="2">
    <source>
        <dbReference type="ARBA" id="ARBA00013855"/>
    </source>
</evidence>
<feature type="transmembrane region" description="Helical" evidence="6">
    <location>
        <begin position="45"/>
        <end position="64"/>
    </location>
</feature>
<keyword evidence="6" id="KW-0472">Membrane</keyword>
<proteinExistence type="inferred from homology"/>
<comment type="similarity">
    <text evidence="1">Belongs to the MreC family.</text>
</comment>
<evidence type="ECO:0000256" key="3">
    <source>
        <dbReference type="ARBA" id="ARBA00022960"/>
    </source>
</evidence>
<feature type="region of interest" description="Disordered" evidence="5">
    <location>
        <begin position="280"/>
        <end position="375"/>
    </location>
</feature>
<feature type="compositionally biased region" description="Basic and acidic residues" evidence="5">
    <location>
        <begin position="349"/>
        <end position="375"/>
    </location>
</feature>
<evidence type="ECO:0000256" key="6">
    <source>
        <dbReference type="SAM" id="Phobius"/>
    </source>
</evidence>
<dbReference type="InterPro" id="IPR055342">
    <property type="entry name" value="MreC_beta-barrel_core"/>
</dbReference>
<evidence type="ECO:0000256" key="5">
    <source>
        <dbReference type="SAM" id="MobiDB-lite"/>
    </source>
</evidence>
<accession>A0A923HQ90</accession>
<keyword evidence="9" id="KW-1185">Reference proteome</keyword>
<name>A0A923HQ90_9BURK</name>
<dbReference type="EMBL" id="JACOFV010000010">
    <property type="protein sequence ID" value="MBC3862733.1"/>
    <property type="molecule type" value="Genomic_DNA"/>
</dbReference>
<dbReference type="Gene3D" id="2.40.10.350">
    <property type="entry name" value="Rod shape-determining protein MreC, domain 2"/>
    <property type="match status" value="1"/>
</dbReference>
<dbReference type="Proteomes" id="UP000634011">
    <property type="component" value="Unassembled WGS sequence"/>
</dbReference>
<dbReference type="GO" id="GO:0005886">
    <property type="term" value="C:plasma membrane"/>
    <property type="evidence" value="ECO:0007669"/>
    <property type="project" value="TreeGrafter"/>
</dbReference>
<feature type="compositionally biased region" description="Polar residues" evidence="5">
    <location>
        <begin position="313"/>
        <end position="333"/>
    </location>
</feature>
<dbReference type="AlphaFoldDB" id="A0A923HQ90"/>
<dbReference type="PANTHER" id="PTHR34138:SF1">
    <property type="entry name" value="CELL SHAPE-DETERMINING PROTEIN MREC"/>
    <property type="match status" value="1"/>
</dbReference>
<keyword evidence="3" id="KW-0133">Cell shape</keyword>
<dbReference type="GO" id="GO:0008360">
    <property type="term" value="P:regulation of cell shape"/>
    <property type="evidence" value="ECO:0007669"/>
    <property type="project" value="UniProtKB-KW"/>
</dbReference>
<dbReference type="InterPro" id="IPR042175">
    <property type="entry name" value="Cell/Rod_MreC_2"/>
</dbReference>